<dbReference type="GO" id="GO:0008033">
    <property type="term" value="P:tRNA processing"/>
    <property type="evidence" value="ECO:0007669"/>
    <property type="project" value="UniProtKB-KW"/>
</dbReference>
<evidence type="ECO:0000313" key="12">
    <source>
        <dbReference type="Proteomes" id="UP000027192"/>
    </source>
</evidence>
<dbReference type="STRING" id="1654360.EA58_18560"/>
<dbReference type="GO" id="GO:0000455">
    <property type="term" value="P:enzyme-directed rRNA pseudouridine synthesis"/>
    <property type="evidence" value="ECO:0007669"/>
    <property type="project" value="TreeGrafter"/>
</dbReference>
<proteinExistence type="predicted"/>
<dbReference type="SUPFAM" id="SSF55120">
    <property type="entry name" value="Pseudouridine synthase"/>
    <property type="match status" value="1"/>
</dbReference>
<dbReference type="Pfam" id="PF00849">
    <property type="entry name" value="PseudoU_synth_2"/>
    <property type="match status" value="1"/>
</dbReference>
<dbReference type="InterPro" id="IPR050188">
    <property type="entry name" value="RluA_PseudoU_synthase"/>
</dbReference>
<name>A0A066RIE7_9GAMM</name>
<dbReference type="EMBL" id="JMIB01000037">
    <property type="protein sequence ID" value="KDM90175.1"/>
    <property type="molecule type" value="Genomic_DNA"/>
</dbReference>
<dbReference type="PANTHER" id="PTHR21600:SF56">
    <property type="entry name" value="TRNA PSEUDOURIDINE SYNTHASE C"/>
    <property type="match status" value="1"/>
</dbReference>
<evidence type="ECO:0000256" key="1">
    <source>
        <dbReference type="ARBA" id="ARBA00022694"/>
    </source>
</evidence>
<dbReference type="PANTHER" id="PTHR21600">
    <property type="entry name" value="MITOCHONDRIAL RNA PSEUDOURIDINE SYNTHASE"/>
    <property type="match status" value="1"/>
</dbReference>
<dbReference type="AlphaFoldDB" id="A0A066RIE7"/>
<protein>
    <recommendedName>
        <fullName evidence="6">tRNA pseudouridine synthase C</fullName>
        <ecNumber evidence="5">5.4.99.26</ecNumber>
    </recommendedName>
    <alternativeName>
        <fullName evidence="8">tRNA pseudouridine(65) synthase</fullName>
    </alternativeName>
    <alternativeName>
        <fullName evidence="9">tRNA pseudouridylate synthase C</fullName>
    </alternativeName>
    <alternativeName>
        <fullName evidence="7">tRNA-uridine isomerase C</fullName>
    </alternativeName>
</protein>
<keyword evidence="1" id="KW-0819">tRNA processing</keyword>
<evidence type="ECO:0000256" key="8">
    <source>
        <dbReference type="ARBA" id="ARBA00041975"/>
    </source>
</evidence>
<dbReference type="NCBIfam" id="NF008321">
    <property type="entry name" value="PRK11112.1"/>
    <property type="match status" value="1"/>
</dbReference>
<sequence>MELEILYQDEYLVAVNKPSGMLVHRSWLDRHETRFVMQTLRDQLGGQHVFPLHRLDRPTSGVLLFALSSEMAAQMMPKFAGREVKKTYHAVVRGWVKEAAVLDYPLKEELDKLDDKRARQDKAPQEAVTAYRPVAKVEMPIAVGRYATSRYTLVEMKPETGRKHQLRRHMHHLSHHIIGDVNHGDGRHNRMFREQFDCHRLMLHASALELIHPVTGQTLKIRAAVDETWQRVMQAFDWPISSLDADSIFDNGIAQLQS</sequence>
<dbReference type="GO" id="GO:0160149">
    <property type="term" value="F:tRNA pseudouridine(65) synthase activity"/>
    <property type="evidence" value="ECO:0007669"/>
    <property type="project" value="UniProtKB-EC"/>
</dbReference>
<keyword evidence="2" id="KW-0413">Isomerase</keyword>
<comment type="function">
    <text evidence="4">Responsible for synthesis of pseudouridine from uracil-65 in transfer RNAs.</text>
</comment>
<comment type="caution">
    <text evidence="11">The sequence shown here is derived from an EMBL/GenBank/DDBJ whole genome shotgun (WGS) entry which is preliminary data.</text>
</comment>
<dbReference type="GO" id="GO:0003723">
    <property type="term" value="F:RNA binding"/>
    <property type="evidence" value="ECO:0007669"/>
    <property type="project" value="InterPro"/>
</dbReference>
<comment type="catalytic activity">
    <reaction evidence="3">
        <text>uridine(65) in tRNA = pseudouridine(65) in tRNA</text>
        <dbReference type="Rhea" id="RHEA:42536"/>
        <dbReference type="Rhea" id="RHEA-COMP:10103"/>
        <dbReference type="Rhea" id="RHEA-COMP:10104"/>
        <dbReference type="ChEBI" id="CHEBI:65314"/>
        <dbReference type="ChEBI" id="CHEBI:65315"/>
        <dbReference type="EC" id="5.4.99.26"/>
    </reaction>
</comment>
<reference evidence="11 12" key="1">
    <citation type="submission" date="2014-04" db="EMBL/GenBank/DDBJ databases">
        <title>Draft genome sequence of Photobacterium halotolerans S2753: a solonamide, ngercheumicin and holomycin producer.</title>
        <authorList>
            <person name="Machado H.R."/>
            <person name="Gram L."/>
        </authorList>
    </citation>
    <scope>NUCLEOTIDE SEQUENCE [LARGE SCALE GENOMIC DNA]</scope>
    <source>
        <strain evidence="11 12">S2753</strain>
    </source>
</reference>
<dbReference type="OrthoDB" id="9785808at2"/>
<evidence type="ECO:0000256" key="5">
    <source>
        <dbReference type="ARBA" id="ARBA00038943"/>
    </source>
</evidence>
<dbReference type="Proteomes" id="UP000027192">
    <property type="component" value="Unassembled WGS sequence"/>
</dbReference>
<evidence type="ECO:0000313" key="11">
    <source>
        <dbReference type="EMBL" id="KDM90175.1"/>
    </source>
</evidence>
<evidence type="ECO:0000256" key="7">
    <source>
        <dbReference type="ARBA" id="ARBA00041803"/>
    </source>
</evidence>
<dbReference type="EC" id="5.4.99.26" evidence="5"/>
<accession>A0A066RIE7</accession>
<dbReference type="InterPro" id="IPR006224">
    <property type="entry name" value="PsdUridine_synth_RluA-like_CS"/>
</dbReference>
<keyword evidence="12" id="KW-1185">Reference proteome</keyword>
<evidence type="ECO:0000259" key="10">
    <source>
        <dbReference type="Pfam" id="PF00849"/>
    </source>
</evidence>
<evidence type="ECO:0000256" key="4">
    <source>
        <dbReference type="ARBA" id="ARBA00037670"/>
    </source>
</evidence>
<evidence type="ECO:0000256" key="2">
    <source>
        <dbReference type="ARBA" id="ARBA00023235"/>
    </source>
</evidence>
<dbReference type="PROSITE" id="PS01129">
    <property type="entry name" value="PSI_RLU"/>
    <property type="match status" value="1"/>
</dbReference>
<evidence type="ECO:0000256" key="9">
    <source>
        <dbReference type="ARBA" id="ARBA00043049"/>
    </source>
</evidence>
<dbReference type="InterPro" id="IPR006145">
    <property type="entry name" value="PsdUridine_synth_RsuA/RluA"/>
</dbReference>
<evidence type="ECO:0000256" key="3">
    <source>
        <dbReference type="ARBA" id="ARBA00036607"/>
    </source>
</evidence>
<evidence type="ECO:0000256" key="6">
    <source>
        <dbReference type="ARBA" id="ARBA00040675"/>
    </source>
</evidence>
<dbReference type="CDD" id="cd02563">
    <property type="entry name" value="PseudoU_synth_TruC"/>
    <property type="match status" value="1"/>
</dbReference>
<organism evidence="11 12">
    <name type="scientific">Photobacterium galatheae</name>
    <dbReference type="NCBI Taxonomy" id="1654360"/>
    <lineage>
        <taxon>Bacteria</taxon>
        <taxon>Pseudomonadati</taxon>
        <taxon>Pseudomonadota</taxon>
        <taxon>Gammaproteobacteria</taxon>
        <taxon>Vibrionales</taxon>
        <taxon>Vibrionaceae</taxon>
        <taxon>Photobacterium</taxon>
    </lineage>
</organism>
<gene>
    <name evidence="11" type="ORF">EA58_18560</name>
</gene>
<dbReference type="Gene3D" id="3.30.2350.10">
    <property type="entry name" value="Pseudouridine synthase"/>
    <property type="match status" value="1"/>
</dbReference>
<dbReference type="InterPro" id="IPR020103">
    <property type="entry name" value="PsdUridine_synth_cat_dom_sf"/>
</dbReference>
<feature type="domain" description="Pseudouridine synthase RsuA/RluA-like" evidence="10">
    <location>
        <begin position="12"/>
        <end position="172"/>
    </location>
</feature>